<dbReference type="PROSITE" id="PS01047">
    <property type="entry name" value="HMA_1"/>
    <property type="match status" value="1"/>
</dbReference>
<dbReference type="InterPro" id="IPR052923">
    <property type="entry name" value="UPF0718"/>
</dbReference>
<dbReference type="PROSITE" id="PS50846">
    <property type="entry name" value="HMA_2"/>
    <property type="match status" value="1"/>
</dbReference>
<dbReference type="PANTHER" id="PTHR34184">
    <property type="entry name" value="UPF0718 PROTEIN YCGR"/>
    <property type="match status" value="1"/>
</dbReference>
<evidence type="ECO:0000256" key="4">
    <source>
        <dbReference type="ARBA" id="ARBA00022692"/>
    </source>
</evidence>
<dbReference type="CDD" id="cd00371">
    <property type="entry name" value="HMA"/>
    <property type="match status" value="1"/>
</dbReference>
<evidence type="ECO:0000256" key="2">
    <source>
        <dbReference type="ARBA" id="ARBA00006386"/>
    </source>
</evidence>
<comment type="subcellular location">
    <subcellularLocation>
        <location evidence="1">Cell membrane</location>
        <topology evidence="1">Multi-pass membrane protein</topology>
    </subcellularLocation>
</comment>
<dbReference type="InterPro" id="IPR006121">
    <property type="entry name" value="HMA_dom"/>
</dbReference>
<keyword evidence="11" id="KW-1185">Reference proteome</keyword>
<evidence type="ECO:0000256" key="8">
    <source>
        <dbReference type="SAM" id="Phobius"/>
    </source>
</evidence>
<feature type="transmembrane region" description="Helical" evidence="8">
    <location>
        <begin position="211"/>
        <end position="237"/>
    </location>
</feature>
<evidence type="ECO:0000256" key="3">
    <source>
        <dbReference type="ARBA" id="ARBA00022475"/>
    </source>
</evidence>
<dbReference type="GO" id="GO:0005886">
    <property type="term" value="C:plasma membrane"/>
    <property type="evidence" value="ECO:0007669"/>
    <property type="project" value="UniProtKB-SubCell"/>
</dbReference>
<dbReference type="InterPro" id="IPR005524">
    <property type="entry name" value="DUF318"/>
</dbReference>
<feature type="transmembrane region" description="Helical" evidence="8">
    <location>
        <begin position="270"/>
        <end position="293"/>
    </location>
</feature>
<dbReference type="Pfam" id="PF00403">
    <property type="entry name" value="HMA"/>
    <property type="match status" value="1"/>
</dbReference>
<dbReference type="SUPFAM" id="SSF55008">
    <property type="entry name" value="HMA, heavy metal-associated domain"/>
    <property type="match status" value="1"/>
</dbReference>
<dbReference type="OrthoDB" id="9777774at2"/>
<keyword evidence="5" id="KW-0479">Metal-binding</keyword>
<evidence type="ECO:0000256" key="7">
    <source>
        <dbReference type="ARBA" id="ARBA00023136"/>
    </source>
</evidence>
<name>A0A2W1NEW6_9FLAO</name>
<proteinExistence type="inferred from homology"/>
<dbReference type="InterPro" id="IPR036163">
    <property type="entry name" value="HMA_dom_sf"/>
</dbReference>
<sequence length="411" mass="44639">MHYVYSILEEIWNLFIEMAPYLLLGFLIAGLLHVFLPKTLFKKHLGKPTLGSIIKATLLGIPLPLCSCGVIPTGVSIYKNGASKGATGSFLISTPQTGIDSMLITYSLMNIYWAIARPIIALITGVLGGWFIEKTTGTSLVEAKVETAVEIAPKLSLSEKLKTTYQYAFVDFLSDISRQLLLGVLLAAIITTFIPADFLTQFGDNTIISMLIILLASVPMYVCATGSVPIATSLLIIGVSPGAVLVFLMAGPATNIATITVLWRSIGKKFTIAYVAVIVIGAMSFGLLIDYVLDPSWFVLNDIAAAHQHEHQSWINIISGLVLIAMILQVEYKKIFPQTLKIEKMEKAYIVEGMTCNHCKNNVETNVGKMDNVTSAKVDLGNHTLIIEGDITADSVEKKVTDLGYTFKGEA</sequence>
<feature type="domain" description="HMA" evidence="9">
    <location>
        <begin position="345"/>
        <end position="408"/>
    </location>
</feature>
<organism evidence="10 11">
    <name type="scientific">Putridiphycobacter roseus</name>
    <dbReference type="NCBI Taxonomy" id="2219161"/>
    <lineage>
        <taxon>Bacteria</taxon>
        <taxon>Pseudomonadati</taxon>
        <taxon>Bacteroidota</taxon>
        <taxon>Flavobacteriia</taxon>
        <taxon>Flavobacteriales</taxon>
        <taxon>Crocinitomicaceae</taxon>
        <taxon>Putridiphycobacter</taxon>
    </lineage>
</organism>
<dbReference type="EMBL" id="QKSB01000003">
    <property type="protein sequence ID" value="PZE17643.1"/>
    <property type="molecule type" value="Genomic_DNA"/>
</dbReference>
<feature type="transmembrane region" description="Helical" evidence="8">
    <location>
        <begin position="111"/>
        <end position="132"/>
    </location>
</feature>
<accession>A0A2W1NEW6</accession>
<evidence type="ECO:0000256" key="1">
    <source>
        <dbReference type="ARBA" id="ARBA00004651"/>
    </source>
</evidence>
<evidence type="ECO:0000256" key="5">
    <source>
        <dbReference type="ARBA" id="ARBA00022723"/>
    </source>
</evidence>
<evidence type="ECO:0000313" key="11">
    <source>
        <dbReference type="Proteomes" id="UP000249248"/>
    </source>
</evidence>
<keyword evidence="3" id="KW-1003">Cell membrane</keyword>
<dbReference type="InterPro" id="IPR017969">
    <property type="entry name" value="Heavy-metal-associated_CS"/>
</dbReference>
<dbReference type="Pfam" id="PF03773">
    <property type="entry name" value="ArsP_1"/>
    <property type="match status" value="1"/>
</dbReference>
<feature type="transmembrane region" description="Helical" evidence="8">
    <location>
        <begin position="313"/>
        <end position="332"/>
    </location>
</feature>
<evidence type="ECO:0000259" key="9">
    <source>
        <dbReference type="PROSITE" id="PS50846"/>
    </source>
</evidence>
<protein>
    <submittedName>
        <fullName evidence="10">Heavy metal-associated domain-containing protein</fullName>
    </submittedName>
</protein>
<feature type="transmembrane region" description="Helical" evidence="8">
    <location>
        <begin position="12"/>
        <end position="36"/>
    </location>
</feature>
<dbReference type="PANTHER" id="PTHR34184:SF4">
    <property type="entry name" value="UPF0718 PROTEIN YCGR"/>
    <property type="match status" value="1"/>
</dbReference>
<dbReference type="GO" id="GO:0046872">
    <property type="term" value="F:metal ion binding"/>
    <property type="evidence" value="ECO:0007669"/>
    <property type="project" value="UniProtKB-KW"/>
</dbReference>
<dbReference type="RefSeq" id="WP_111062603.1">
    <property type="nucleotide sequence ID" value="NZ_QKSB01000003.1"/>
</dbReference>
<evidence type="ECO:0000313" key="10">
    <source>
        <dbReference type="EMBL" id="PZE17643.1"/>
    </source>
</evidence>
<evidence type="ECO:0000256" key="6">
    <source>
        <dbReference type="ARBA" id="ARBA00022989"/>
    </source>
</evidence>
<feature type="transmembrane region" description="Helical" evidence="8">
    <location>
        <begin position="180"/>
        <end position="199"/>
    </location>
</feature>
<keyword evidence="6 8" id="KW-1133">Transmembrane helix</keyword>
<keyword evidence="7 8" id="KW-0472">Membrane</keyword>
<keyword evidence="4 8" id="KW-0812">Transmembrane</keyword>
<dbReference type="Proteomes" id="UP000249248">
    <property type="component" value="Unassembled WGS sequence"/>
</dbReference>
<comment type="caution">
    <text evidence="10">The sequence shown here is derived from an EMBL/GenBank/DDBJ whole genome shotgun (WGS) entry which is preliminary data.</text>
</comment>
<dbReference type="AlphaFoldDB" id="A0A2W1NEW6"/>
<comment type="similarity">
    <text evidence="2">Belongs to the UPF0718 family.</text>
</comment>
<gene>
    <name evidence="10" type="ORF">DNU06_07380</name>
</gene>
<feature type="transmembrane region" description="Helical" evidence="8">
    <location>
        <begin position="243"/>
        <end position="263"/>
    </location>
</feature>
<reference evidence="10 11" key="1">
    <citation type="submission" date="2018-06" db="EMBL/GenBank/DDBJ databases">
        <title>The draft genome sequence of Crocinitomix sp. SM1701.</title>
        <authorList>
            <person name="Zhang X."/>
        </authorList>
    </citation>
    <scope>NUCLEOTIDE SEQUENCE [LARGE SCALE GENOMIC DNA]</scope>
    <source>
        <strain evidence="10 11">SM1701</strain>
    </source>
</reference>
<dbReference type="Gene3D" id="3.30.70.100">
    <property type="match status" value="1"/>
</dbReference>